<dbReference type="Proteomes" id="UP000633219">
    <property type="component" value="Unassembled WGS sequence"/>
</dbReference>
<comment type="cofactor">
    <cofactor evidence="1">
        <name>Mg(2+)</name>
        <dbReference type="ChEBI" id="CHEBI:18420"/>
    </cofactor>
</comment>
<dbReference type="PANTHER" id="PTHR12629:SF0">
    <property type="entry name" value="DIPHOSPHOINOSITOL-POLYPHOSPHATE DIPHOSPHATASE"/>
    <property type="match status" value="1"/>
</dbReference>
<dbReference type="SUPFAM" id="SSF55811">
    <property type="entry name" value="Nudix"/>
    <property type="match status" value="1"/>
</dbReference>
<dbReference type="CDD" id="cd04666">
    <property type="entry name" value="NUDIX_DIPP2_like_Nudt4"/>
    <property type="match status" value="1"/>
</dbReference>
<dbReference type="Gene3D" id="3.90.79.10">
    <property type="entry name" value="Nucleoside Triphosphate Pyrophosphohydrolase"/>
    <property type="match status" value="1"/>
</dbReference>
<keyword evidence="4" id="KW-0460">Magnesium</keyword>
<evidence type="ECO:0000313" key="5">
    <source>
        <dbReference type="EMBL" id="MBL0371046.1"/>
    </source>
</evidence>
<evidence type="ECO:0000256" key="2">
    <source>
        <dbReference type="ARBA" id="ARBA00022723"/>
    </source>
</evidence>
<keyword evidence="3" id="KW-0378">Hydrolase</keyword>
<comment type="caution">
    <text evidence="5">The sequence shown here is derived from an EMBL/GenBank/DDBJ whole genome shotgun (WGS) entry which is preliminary data.</text>
</comment>
<evidence type="ECO:0000313" key="6">
    <source>
        <dbReference type="Proteomes" id="UP000633219"/>
    </source>
</evidence>
<dbReference type="GO" id="GO:0016462">
    <property type="term" value="F:pyrophosphatase activity"/>
    <property type="evidence" value="ECO:0007669"/>
    <property type="project" value="InterPro"/>
</dbReference>
<sequence>MNILNSVDVGFMVSNETASRVGVLPWRLSKTKEVRVMLVTRPADEGWTIPVGDQIEGTTSQQTASRMAYRAAGVTGDVGRDAIGDYEYWEPADNAVNRLCVISLFGLHVRGTLAPWPEHKKWRRRWFSIEEAASKTKIRALADFLSGRFSLPGLSQ</sequence>
<reference evidence="5" key="1">
    <citation type="submission" date="2021-01" db="EMBL/GenBank/DDBJ databases">
        <title>Rhizobium sp. strain KVB221 16S ribosomal RNA gene Genome sequencing and assembly.</title>
        <authorList>
            <person name="Kang M."/>
        </authorList>
    </citation>
    <scope>NUCLEOTIDE SEQUENCE</scope>
    <source>
        <strain evidence="5">KVB221</strain>
    </source>
</reference>
<organism evidence="5 6">
    <name type="scientific">Rhizobium setariae</name>
    <dbReference type="NCBI Taxonomy" id="2801340"/>
    <lineage>
        <taxon>Bacteria</taxon>
        <taxon>Pseudomonadati</taxon>
        <taxon>Pseudomonadota</taxon>
        <taxon>Alphaproteobacteria</taxon>
        <taxon>Hyphomicrobiales</taxon>
        <taxon>Rhizobiaceae</taxon>
        <taxon>Rhizobium/Agrobacterium group</taxon>
        <taxon>Rhizobium</taxon>
    </lineage>
</organism>
<dbReference type="PANTHER" id="PTHR12629">
    <property type="entry name" value="DIPHOSPHOINOSITOL POLYPHOSPHATE PHOSPHOHYDROLASE"/>
    <property type="match status" value="1"/>
</dbReference>
<evidence type="ECO:0000256" key="3">
    <source>
        <dbReference type="ARBA" id="ARBA00022801"/>
    </source>
</evidence>
<dbReference type="RefSeq" id="WP_201653075.1">
    <property type="nucleotide sequence ID" value="NZ_JAEQNC010000002.1"/>
</dbReference>
<dbReference type="InterPro" id="IPR047198">
    <property type="entry name" value="DDP-like_NUDIX"/>
</dbReference>
<evidence type="ECO:0000256" key="4">
    <source>
        <dbReference type="ARBA" id="ARBA00022842"/>
    </source>
</evidence>
<dbReference type="InterPro" id="IPR015797">
    <property type="entry name" value="NUDIX_hydrolase-like_dom_sf"/>
</dbReference>
<dbReference type="AlphaFoldDB" id="A0A937CL00"/>
<keyword evidence="6" id="KW-1185">Reference proteome</keyword>
<gene>
    <name evidence="5" type="ORF">JJB09_03310</name>
</gene>
<dbReference type="GO" id="GO:0046872">
    <property type="term" value="F:metal ion binding"/>
    <property type="evidence" value="ECO:0007669"/>
    <property type="project" value="UniProtKB-KW"/>
</dbReference>
<dbReference type="EMBL" id="JAEQNC010000002">
    <property type="protein sequence ID" value="MBL0371046.1"/>
    <property type="molecule type" value="Genomic_DNA"/>
</dbReference>
<proteinExistence type="predicted"/>
<evidence type="ECO:0000256" key="1">
    <source>
        <dbReference type="ARBA" id="ARBA00001946"/>
    </source>
</evidence>
<accession>A0A937CL00</accession>
<name>A0A937CL00_9HYPH</name>
<keyword evidence="2" id="KW-0479">Metal-binding</keyword>
<protein>
    <submittedName>
        <fullName evidence="5">NUDIX domain-containing protein</fullName>
    </submittedName>
</protein>
<dbReference type="GO" id="GO:0005737">
    <property type="term" value="C:cytoplasm"/>
    <property type="evidence" value="ECO:0007669"/>
    <property type="project" value="TreeGrafter"/>
</dbReference>